<comment type="caution">
    <text evidence="2">The sequence shown here is derived from an EMBL/GenBank/DDBJ whole genome shotgun (WGS) entry which is preliminary data.</text>
</comment>
<reference evidence="2 3" key="1">
    <citation type="submission" date="2022-01" db="EMBL/GenBank/DDBJ databases">
        <authorList>
            <person name="Won M."/>
            <person name="Kim S.-J."/>
            <person name="Kwon S.-W."/>
        </authorList>
    </citation>
    <scope>NUCLEOTIDE SEQUENCE [LARGE SCALE GENOMIC DNA]</scope>
    <source>
        <strain evidence="2 3">KCTC 23505</strain>
    </source>
</reference>
<proteinExistence type="predicted"/>
<dbReference type="Pfam" id="PF13618">
    <property type="entry name" value="Gluconate_2-dh3"/>
    <property type="match status" value="1"/>
</dbReference>
<protein>
    <submittedName>
        <fullName evidence="2">Gluconate 2-dehydrogenase subunit 3 family protein</fullName>
    </submittedName>
</protein>
<name>A0ABS9DY53_9PROT</name>
<feature type="chain" id="PRO_5047292509" evidence="1">
    <location>
        <begin position="20"/>
        <end position="248"/>
    </location>
</feature>
<evidence type="ECO:0000256" key="1">
    <source>
        <dbReference type="SAM" id="SignalP"/>
    </source>
</evidence>
<keyword evidence="1" id="KW-0732">Signal</keyword>
<evidence type="ECO:0000313" key="3">
    <source>
        <dbReference type="Proteomes" id="UP001521209"/>
    </source>
</evidence>
<feature type="signal peptide" evidence="1">
    <location>
        <begin position="1"/>
        <end position="19"/>
    </location>
</feature>
<keyword evidence="3" id="KW-1185">Reference proteome</keyword>
<evidence type="ECO:0000313" key="2">
    <source>
        <dbReference type="EMBL" id="MCF3947604.1"/>
    </source>
</evidence>
<organism evidence="2 3">
    <name type="scientific">Acidiphilium iwatense</name>
    <dbReference type="NCBI Taxonomy" id="768198"/>
    <lineage>
        <taxon>Bacteria</taxon>
        <taxon>Pseudomonadati</taxon>
        <taxon>Pseudomonadota</taxon>
        <taxon>Alphaproteobacteria</taxon>
        <taxon>Acetobacterales</taxon>
        <taxon>Acidocellaceae</taxon>
        <taxon>Acidiphilium</taxon>
    </lineage>
</organism>
<gene>
    <name evidence="2" type="ORF">L2A60_13045</name>
</gene>
<dbReference type="InterPro" id="IPR027056">
    <property type="entry name" value="Gluconate_2DH_su3"/>
</dbReference>
<sequence length="248" mass="27285">MLDKRFTRRVFLVSSTSCAALLGSLTRASADTYHGALPWSPDQDHAPVPVSESGWTYFTPAEAATIEALVDRLIPADDLSPGGKEVGIAVYIDRQLSGAFGQDKGLYMAPPFAEGLPGQGSQSPITPAQRYRKTIDALNEYCADAYFGKSFAQLAATEQDKIIVKMESGMLRLKGLSSKAFFQILWQNTKEGFFADPVYGGNRGMAGWKMIGFPGARYDYLDWVDRHNEHYPKPPIGIESHPDWSAHS</sequence>
<dbReference type="RefSeq" id="WP_235704855.1">
    <property type="nucleotide sequence ID" value="NZ_JAKGBZ010000026.1"/>
</dbReference>
<accession>A0ABS9DY53</accession>
<dbReference type="Proteomes" id="UP001521209">
    <property type="component" value="Unassembled WGS sequence"/>
</dbReference>
<dbReference type="EMBL" id="JAKGBZ010000026">
    <property type="protein sequence ID" value="MCF3947604.1"/>
    <property type="molecule type" value="Genomic_DNA"/>
</dbReference>